<name>A0A843U2G2_COLES</name>
<proteinExistence type="predicted"/>
<keyword evidence="1" id="KW-1133">Transmembrane helix</keyword>
<comment type="caution">
    <text evidence="2">The sequence shown here is derived from an EMBL/GenBank/DDBJ whole genome shotgun (WGS) entry which is preliminary data.</text>
</comment>
<protein>
    <submittedName>
        <fullName evidence="2">Uncharacterized protein</fullName>
    </submittedName>
</protein>
<reference evidence="2" key="1">
    <citation type="submission" date="2017-07" db="EMBL/GenBank/DDBJ databases">
        <title>Taro Niue Genome Assembly and Annotation.</title>
        <authorList>
            <person name="Atibalentja N."/>
            <person name="Keating K."/>
            <person name="Fields C.J."/>
        </authorList>
    </citation>
    <scope>NUCLEOTIDE SEQUENCE</scope>
    <source>
        <strain evidence="2">Niue_2</strain>
        <tissue evidence="2">Leaf</tissue>
    </source>
</reference>
<dbReference type="EMBL" id="NMUH01000280">
    <property type="protein sequence ID" value="MQL76100.1"/>
    <property type="molecule type" value="Genomic_DNA"/>
</dbReference>
<keyword evidence="1" id="KW-0472">Membrane</keyword>
<organism evidence="2 3">
    <name type="scientific">Colocasia esculenta</name>
    <name type="common">Wild taro</name>
    <name type="synonym">Arum esculentum</name>
    <dbReference type="NCBI Taxonomy" id="4460"/>
    <lineage>
        <taxon>Eukaryota</taxon>
        <taxon>Viridiplantae</taxon>
        <taxon>Streptophyta</taxon>
        <taxon>Embryophyta</taxon>
        <taxon>Tracheophyta</taxon>
        <taxon>Spermatophyta</taxon>
        <taxon>Magnoliopsida</taxon>
        <taxon>Liliopsida</taxon>
        <taxon>Araceae</taxon>
        <taxon>Aroideae</taxon>
        <taxon>Colocasieae</taxon>
        <taxon>Colocasia</taxon>
    </lineage>
</organism>
<sequence>MNRKGWFFSVLLGATYLPYFPIFLNIKSSAAFCSSSTVVLPCHIFLQGHGWWGSK</sequence>
<dbReference type="AlphaFoldDB" id="A0A843U2G2"/>
<evidence type="ECO:0000313" key="3">
    <source>
        <dbReference type="Proteomes" id="UP000652761"/>
    </source>
</evidence>
<evidence type="ECO:0000256" key="1">
    <source>
        <dbReference type="SAM" id="Phobius"/>
    </source>
</evidence>
<dbReference type="Proteomes" id="UP000652761">
    <property type="component" value="Unassembled WGS sequence"/>
</dbReference>
<keyword evidence="1" id="KW-0812">Transmembrane</keyword>
<accession>A0A843U2G2</accession>
<gene>
    <name evidence="2" type="ORF">Taro_008474</name>
</gene>
<feature type="transmembrane region" description="Helical" evidence="1">
    <location>
        <begin position="6"/>
        <end position="26"/>
    </location>
</feature>
<keyword evidence="3" id="KW-1185">Reference proteome</keyword>
<evidence type="ECO:0000313" key="2">
    <source>
        <dbReference type="EMBL" id="MQL76100.1"/>
    </source>
</evidence>